<evidence type="ECO:0008006" key="5">
    <source>
        <dbReference type="Google" id="ProtNLM"/>
    </source>
</evidence>
<feature type="transmembrane region" description="Helical" evidence="2">
    <location>
        <begin position="345"/>
        <end position="362"/>
    </location>
</feature>
<keyword evidence="2" id="KW-0472">Membrane</keyword>
<feature type="compositionally biased region" description="Basic and acidic residues" evidence="1">
    <location>
        <begin position="136"/>
        <end position="149"/>
    </location>
</feature>
<keyword evidence="2" id="KW-1133">Transmembrane helix</keyword>
<dbReference type="Proteomes" id="UP000318878">
    <property type="component" value="Unassembled WGS sequence"/>
</dbReference>
<sequence>MQELNNRSANRATAGRRRWWKAACLAIVLTTVGQCVFWTTGAATAQEGEATAVSQVILGQALVKEAKAAPVSKSKSSDELKTRPIGTKVFKTIVEVEDPSAVKAGDLVDVSLVTIGGDHAHVEKILKKVVVHSVEPARGEQPEPAKPAEEGAGEAEDAVAEHGEPELYPTLVVGLQLDSSKLEKIRTADHQGALRLTPFIDHSNDGIVQSIVHNFVSNLFQPLLLFFFMGFAIPLLHVPFEFPKALYQSLTIYLLVAIGWHGGELMAALATSELAVAGGLAVVGFIVNAFIGVAATWILRTTTPMRRIDAVTVGSYYGSDSAGTFVTCLGILATLGILADSYMPVMLAVMEIPGCLVGLFLISRLRRQGMDPSGNMPGEPGYHDSVGKDSLDDDSSDPYAHDDSQKLVPKSVGAAAAAGAHEDGGILSPKILHEVFLNPGLFMLFGGLIVGFISGRQALVDPHVVEGPNNFFVMMFKGALCLFLLEMGITACRRLQDLKSAGIGFIVFGLLAPNLFALIGIVALHGYSMALGHHFHLGTYALMAVLCGAASYIAVPAVQRIAIPEASPTLPLAASLGLTFTWNVTLGIPIYIELAKFVTESLPVT</sequence>
<dbReference type="OrthoDB" id="345121at2"/>
<feature type="transmembrane region" description="Helical" evidence="2">
    <location>
        <begin position="471"/>
        <end position="489"/>
    </location>
</feature>
<comment type="caution">
    <text evidence="3">The sequence shown here is derived from an EMBL/GenBank/DDBJ whole genome shotgun (WGS) entry which is preliminary data.</text>
</comment>
<feature type="transmembrane region" description="Helical" evidence="2">
    <location>
        <begin position="570"/>
        <end position="592"/>
    </location>
</feature>
<keyword evidence="4" id="KW-1185">Reference proteome</keyword>
<dbReference type="PANTHER" id="PTHR40400:SF1">
    <property type="entry name" value="SLR1512 PROTEIN"/>
    <property type="match status" value="1"/>
</dbReference>
<feature type="transmembrane region" description="Helical" evidence="2">
    <location>
        <begin position="219"/>
        <end position="238"/>
    </location>
</feature>
<feature type="region of interest" description="Disordered" evidence="1">
    <location>
        <begin position="136"/>
        <end position="160"/>
    </location>
</feature>
<dbReference type="AlphaFoldDB" id="A0A5C5V7I5"/>
<evidence type="ECO:0000256" key="2">
    <source>
        <dbReference type="SAM" id="Phobius"/>
    </source>
</evidence>
<dbReference type="EMBL" id="SJPF01000002">
    <property type="protein sequence ID" value="TWT34538.1"/>
    <property type="molecule type" value="Genomic_DNA"/>
</dbReference>
<feature type="region of interest" description="Disordered" evidence="1">
    <location>
        <begin position="372"/>
        <end position="404"/>
    </location>
</feature>
<dbReference type="PANTHER" id="PTHR40400">
    <property type="entry name" value="SLR1512 PROTEIN"/>
    <property type="match status" value="1"/>
</dbReference>
<dbReference type="Pfam" id="PF05982">
    <property type="entry name" value="Sbt_1"/>
    <property type="match status" value="1"/>
</dbReference>
<evidence type="ECO:0000256" key="1">
    <source>
        <dbReference type="SAM" id="MobiDB-lite"/>
    </source>
</evidence>
<evidence type="ECO:0000313" key="4">
    <source>
        <dbReference type="Proteomes" id="UP000318878"/>
    </source>
</evidence>
<organism evidence="3 4">
    <name type="scientific">Blastopirellula retiformator</name>
    <dbReference type="NCBI Taxonomy" id="2527970"/>
    <lineage>
        <taxon>Bacteria</taxon>
        <taxon>Pseudomonadati</taxon>
        <taxon>Planctomycetota</taxon>
        <taxon>Planctomycetia</taxon>
        <taxon>Pirellulales</taxon>
        <taxon>Pirellulaceae</taxon>
        <taxon>Blastopirellula</taxon>
    </lineage>
</organism>
<keyword evidence="2" id="KW-0812">Transmembrane</keyword>
<feature type="transmembrane region" description="Helical" evidence="2">
    <location>
        <begin position="501"/>
        <end position="525"/>
    </location>
</feature>
<accession>A0A5C5V7I5</accession>
<proteinExistence type="predicted"/>
<reference evidence="3 4" key="1">
    <citation type="submission" date="2019-02" db="EMBL/GenBank/DDBJ databases">
        <title>Deep-cultivation of Planctomycetes and their phenomic and genomic characterization uncovers novel biology.</title>
        <authorList>
            <person name="Wiegand S."/>
            <person name="Jogler M."/>
            <person name="Boedeker C."/>
            <person name="Pinto D."/>
            <person name="Vollmers J."/>
            <person name="Rivas-Marin E."/>
            <person name="Kohn T."/>
            <person name="Peeters S.H."/>
            <person name="Heuer A."/>
            <person name="Rast P."/>
            <person name="Oberbeckmann S."/>
            <person name="Bunk B."/>
            <person name="Jeske O."/>
            <person name="Meyerdierks A."/>
            <person name="Storesund J.E."/>
            <person name="Kallscheuer N."/>
            <person name="Luecker S."/>
            <person name="Lage O.M."/>
            <person name="Pohl T."/>
            <person name="Merkel B.J."/>
            <person name="Hornburger P."/>
            <person name="Mueller R.-W."/>
            <person name="Bruemmer F."/>
            <person name="Labrenz M."/>
            <person name="Spormann A.M."/>
            <person name="Op Den Camp H."/>
            <person name="Overmann J."/>
            <person name="Amann R."/>
            <person name="Jetten M.S.M."/>
            <person name="Mascher T."/>
            <person name="Medema M.H."/>
            <person name="Devos D.P."/>
            <person name="Kaster A.-K."/>
            <person name="Ovreas L."/>
            <person name="Rohde M."/>
            <person name="Galperin M.Y."/>
            <person name="Jogler C."/>
        </authorList>
    </citation>
    <scope>NUCLEOTIDE SEQUENCE [LARGE SCALE GENOMIC DNA]</scope>
    <source>
        <strain evidence="3 4">Enr8</strain>
    </source>
</reference>
<protein>
    <recommendedName>
        <fullName evidence="5">Sodium-dependent bicarbonate transport family permease</fullName>
    </recommendedName>
</protein>
<evidence type="ECO:0000313" key="3">
    <source>
        <dbReference type="EMBL" id="TWT34538.1"/>
    </source>
</evidence>
<feature type="transmembrane region" description="Helical" evidence="2">
    <location>
        <begin position="276"/>
        <end position="299"/>
    </location>
</feature>
<feature type="transmembrane region" description="Helical" evidence="2">
    <location>
        <begin position="320"/>
        <end position="339"/>
    </location>
</feature>
<feature type="transmembrane region" description="Helical" evidence="2">
    <location>
        <begin position="435"/>
        <end position="459"/>
    </location>
</feature>
<dbReference type="InterPro" id="IPR010293">
    <property type="entry name" value="Sbt_1"/>
</dbReference>
<feature type="transmembrane region" description="Helical" evidence="2">
    <location>
        <begin position="537"/>
        <end position="558"/>
    </location>
</feature>
<feature type="compositionally biased region" description="Basic and acidic residues" evidence="1">
    <location>
        <begin position="381"/>
        <end position="390"/>
    </location>
</feature>
<feature type="transmembrane region" description="Helical" evidence="2">
    <location>
        <begin position="250"/>
        <end position="270"/>
    </location>
</feature>
<name>A0A5C5V7I5_9BACT</name>
<gene>
    <name evidence="3" type="ORF">Enr8_19470</name>
</gene>